<comment type="caution">
    <text evidence="1">The sequence shown here is derived from an EMBL/GenBank/DDBJ whole genome shotgun (WGS) entry which is preliminary data.</text>
</comment>
<dbReference type="AlphaFoldDB" id="A0A4C1SFS6"/>
<dbReference type="EMBL" id="BGZK01000005">
    <property type="protein sequence ID" value="GBP00227.1"/>
    <property type="molecule type" value="Genomic_DNA"/>
</dbReference>
<organism evidence="1 2">
    <name type="scientific">Eumeta variegata</name>
    <name type="common">Bagworm moth</name>
    <name type="synonym">Eumeta japonica</name>
    <dbReference type="NCBI Taxonomy" id="151549"/>
    <lineage>
        <taxon>Eukaryota</taxon>
        <taxon>Metazoa</taxon>
        <taxon>Ecdysozoa</taxon>
        <taxon>Arthropoda</taxon>
        <taxon>Hexapoda</taxon>
        <taxon>Insecta</taxon>
        <taxon>Pterygota</taxon>
        <taxon>Neoptera</taxon>
        <taxon>Endopterygota</taxon>
        <taxon>Lepidoptera</taxon>
        <taxon>Glossata</taxon>
        <taxon>Ditrysia</taxon>
        <taxon>Tineoidea</taxon>
        <taxon>Psychidae</taxon>
        <taxon>Oiketicinae</taxon>
        <taxon>Eumeta</taxon>
    </lineage>
</organism>
<dbReference type="OrthoDB" id="7488007at2759"/>
<sequence length="104" mass="12801">MLAKCQRVMERSIVGCEWQDRVRNDDFRKKTVLMHILSQIDRQKWRWTGHMMRDTRGKWSKAVTEWYPKDGNRNCGRQRRRWIDDIKMTAGHLWTRVAQDRRLQ</sequence>
<reference evidence="1 2" key="1">
    <citation type="journal article" date="2019" name="Commun. Biol.">
        <title>The bagworm genome reveals a unique fibroin gene that provides high tensile strength.</title>
        <authorList>
            <person name="Kono N."/>
            <person name="Nakamura H."/>
            <person name="Ohtoshi R."/>
            <person name="Tomita M."/>
            <person name="Numata K."/>
            <person name="Arakawa K."/>
        </authorList>
    </citation>
    <scope>NUCLEOTIDE SEQUENCE [LARGE SCALE GENOMIC DNA]</scope>
</reference>
<gene>
    <name evidence="1" type="ORF">EVAR_850_1</name>
</gene>
<protein>
    <submittedName>
        <fullName evidence="1">Uncharacterized protein</fullName>
    </submittedName>
</protein>
<name>A0A4C1SFS6_EUMVA</name>
<accession>A0A4C1SFS6</accession>
<evidence type="ECO:0000313" key="1">
    <source>
        <dbReference type="EMBL" id="GBP00227.1"/>
    </source>
</evidence>
<proteinExistence type="predicted"/>
<keyword evidence="2" id="KW-1185">Reference proteome</keyword>
<dbReference type="Proteomes" id="UP000299102">
    <property type="component" value="Unassembled WGS sequence"/>
</dbReference>
<evidence type="ECO:0000313" key="2">
    <source>
        <dbReference type="Proteomes" id="UP000299102"/>
    </source>
</evidence>